<feature type="region of interest" description="Disordered" evidence="1">
    <location>
        <begin position="36"/>
        <end position="75"/>
    </location>
</feature>
<evidence type="ECO:0000256" key="1">
    <source>
        <dbReference type="SAM" id="MobiDB-lite"/>
    </source>
</evidence>
<dbReference type="Proteomes" id="UP000708208">
    <property type="component" value="Unassembled WGS sequence"/>
</dbReference>
<dbReference type="EMBL" id="CAJVCH010504561">
    <property type="protein sequence ID" value="CAG7821243.1"/>
    <property type="molecule type" value="Genomic_DNA"/>
</dbReference>
<comment type="caution">
    <text evidence="2">The sequence shown here is derived from an EMBL/GenBank/DDBJ whole genome shotgun (WGS) entry which is preliminary data.</text>
</comment>
<reference evidence="2" key="1">
    <citation type="submission" date="2021-06" db="EMBL/GenBank/DDBJ databases">
        <authorList>
            <person name="Hodson N. C."/>
            <person name="Mongue J. A."/>
            <person name="Jaron S. K."/>
        </authorList>
    </citation>
    <scope>NUCLEOTIDE SEQUENCE</scope>
</reference>
<name>A0A8J2KQI6_9HEXA</name>
<organism evidence="2 3">
    <name type="scientific">Allacma fusca</name>
    <dbReference type="NCBI Taxonomy" id="39272"/>
    <lineage>
        <taxon>Eukaryota</taxon>
        <taxon>Metazoa</taxon>
        <taxon>Ecdysozoa</taxon>
        <taxon>Arthropoda</taxon>
        <taxon>Hexapoda</taxon>
        <taxon>Collembola</taxon>
        <taxon>Symphypleona</taxon>
        <taxon>Sminthuridae</taxon>
        <taxon>Allacma</taxon>
    </lineage>
</organism>
<dbReference type="AlphaFoldDB" id="A0A8J2KQI6"/>
<accession>A0A8J2KQI6</accession>
<feature type="compositionally biased region" description="Acidic residues" evidence="1">
    <location>
        <begin position="40"/>
        <end position="65"/>
    </location>
</feature>
<proteinExistence type="predicted"/>
<protein>
    <submittedName>
        <fullName evidence="2">Uncharacterized protein</fullName>
    </submittedName>
</protein>
<gene>
    <name evidence="2" type="ORF">AFUS01_LOCUS31592</name>
</gene>
<evidence type="ECO:0000313" key="2">
    <source>
        <dbReference type="EMBL" id="CAG7821243.1"/>
    </source>
</evidence>
<keyword evidence="3" id="KW-1185">Reference proteome</keyword>
<evidence type="ECO:0000313" key="3">
    <source>
        <dbReference type="Proteomes" id="UP000708208"/>
    </source>
</evidence>
<sequence length="75" mass="8688">MSCVDTWTLDQPLEEYAQEMLHGKNEEDDCSYKLGAQDISIEEEEEEEEEEEDDDDDDDEEGEEEKGDHGTKSKL</sequence>
<feature type="compositionally biased region" description="Basic and acidic residues" evidence="1">
    <location>
        <begin position="66"/>
        <end position="75"/>
    </location>
</feature>